<comment type="caution">
    <text evidence="1">The sequence shown here is derived from an EMBL/GenBank/DDBJ whole genome shotgun (WGS) entry which is preliminary data.</text>
</comment>
<name>A0AAV8Z3D7_9CUCU</name>
<dbReference type="AlphaFoldDB" id="A0AAV8Z3D7"/>
<sequence>MAMDYIPLARHNLLVLIKALEQNFLLNVQCHTQKFCQSTLRRNDPRIRNKIICKEIQFGTFHRCRLAKKSVFMTVGVRHHMVETGQPRSVLGKFGGLLTNLTTVPADTE</sequence>
<keyword evidence="2" id="KW-1185">Reference proteome</keyword>
<reference evidence="1" key="1">
    <citation type="journal article" date="2023" name="Insect Mol. Biol.">
        <title>Genome sequencing provides insights into the evolution of gene families encoding plant cell wall-degrading enzymes in longhorned beetles.</title>
        <authorList>
            <person name="Shin N.R."/>
            <person name="Okamura Y."/>
            <person name="Kirsch R."/>
            <person name="Pauchet Y."/>
        </authorList>
    </citation>
    <scope>NUCLEOTIDE SEQUENCE</scope>
    <source>
        <strain evidence="1">AMC_N1</strain>
    </source>
</reference>
<protein>
    <submittedName>
        <fullName evidence="1">Uncharacterized protein</fullName>
    </submittedName>
</protein>
<evidence type="ECO:0000313" key="1">
    <source>
        <dbReference type="EMBL" id="KAJ8958666.1"/>
    </source>
</evidence>
<accession>A0AAV8Z3D7</accession>
<organism evidence="1 2">
    <name type="scientific">Aromia moschata</name>
    <dbReference type="NCBI Taxonomy" id="1265417"/>
    <lineage>
        <taxon>Eukaryota</taxon>
        <taxon>Metazoa</taxon>
        <taxon>Ecdysozoa</taxon>
        <taxon>Arthropoda</taxon>
        <taxon>Hexapoda</taxon>
        <taxon>Insecta</taxon>
        <taxon>Pterygota</taxon>
        <taxon>Neoptera</taxon>
        <taxon>Endopterygota</taxon>
        <taxon>Coleoptera</taxon>
        <taxon>Polyphaga</taxon>
        <taxon>Cucujiformia</taxon>
        <taxon>Chrysomeloidea</taxon>
        <taxon>Cerambycidae</taxon>
        <taxon>Cerambycinae</taxon>
        <taxon>Callichromatini</taxon>
        <taxon>Aromia</taxon>
    </lineage>
</organism>
<gene>
    <name evidence="1" type="ORF">NQ318_016391</name>
</gene>
<dbReference type="Proteomes" id="UP001162162">
    <property type="component" value="Unassembled WGS sequence"/>
</dbReference>
<dbReference type="EMBL" id="JAPWTK010000016">
    <property type="protein sequence ID" value="KAJ8958666.1"/>
    <property type="molecule type" value="Genomic_DNA"/>
</dbReference>
<evidence type="ECO:0000313" key="2">
    <source>
        <dbReference type="Proteomes" id="UP001162162"/>
    </source>
</evidence>
<proteinExistence type="predicted"/>